<evidence type="ECO:0000256" key="5">
    <source>
        <dbReference type="ARBA" id="ARBA00022692"/>
    </source>
</evidence>
<feature type="transmembrane region" description="Helical" evidence="9">
    <location>
        <begin position="294"/>
        <end position="313"/>
    </location>
</feature>
<protein>
    <submittedName>
        <fullName evidence="10">Iron complex transport system permease protein</fullName>
    </submittedName>
</protein>
<dbReference type="InterPro" id="IPR037294">
    <property type="entry name" value="ABC_BtuC-like"/>
</dbReference>
<evidence type="ECO:0000313" key="11">
    <source>
        <dbReference type="Proteomes" id="UP000249453"/>
    </source>
</evidence>
<dbReference type="EMBL" id="QLMK01000012">
    <property type="protein sequence ID" value="RAK26831.1"/>
    <property type="molecule type" value="Genomic_DNA"/>
</dbReference>
<accession>A0A364JT76</accession>
<evidence type="ECO:0000256" key="9">
    <source>
        <dbReference type="SAM" id="Phobius"/>
    </source>
</evidence>
<feature type="transmembrane region" description="Helical" evidence="9">
    <location>
        <begin position="81"/>
        <end position="100"/>
    </location>
</feature>
<gene>
    <name evidence="10" type="ORF">C7374_11252</name>
</gene>
<keyword evidence="6 9" id="KW-1133">Transmembrane helix</keyword>
<sequence>MKRIAAAIIIVALLALISLFIGVSDVSLSTLFGPDRSSRAVEVLLVSRVPRTVAIILAGMSMAVAGMIMQMLTRNRFVEPSTAGTVESASLGILLVILFAPETPVFGKMLIASITALAGTALFLRILRSIPLRSILVVPLVGLMLGGIISAITTFIAYRFDLLQSLNSWTTGDFSGVLRGRYELLWLSFFLTVIAYIAADRFTVAGLGEDFTTNLGLNYRRIVTLGLVIVSMVSASVVVTVGMIPFLGLIVPNVVSMFIGDNVRRTVPWVAIFGAGLVLACDIVGRLIRFPYEIPIGTMMGVVGSAIFLYLLLRRGSRLA</sequence>
<dbReference type="PANTHER" id="PTHR30472">
    <property type="entry name" value="FERRIC ENTEROBACTIN TRANSPORT SYSTEM PERMEASE PROTEIN"/>
    <property type="match status" value="1"/>
</dbReference>
<feature type="transmembrane region" description="Helical" evidence="9">
    <location>
        <begin position="106"/>
        <end position="124"/>
    </location>
</feature>
<evidence type="ECO:0000256" key="7">
    <source>
        <dbReference type="ARBA" id="ARBA00023004"/>
    </source>
</evidence>
<keyword evidence="3" id="KW-0813">Transport</keyword>
<dbReference type="InterPro" id="IPR000522">
    <property type="entry name" value="ABC_transptr_permease_BtuC"/>
</dbReference>
<evidence type="ECO:0000256" key="3">
    <source>
        <dbReference type="ARBA" id="ARBA00022448"/>
    </source>
</evidence>
<feature type="transmembrane region" description="Helical" evidence="9">
    <location>
        <begin position="136"/>
        <end position="160"/>
    </location>
</feature>
<dbReference type="RefSeq" id="WP_111575969.1">
    <property type="nucleotide sequence ID" value="NZ_JBHEEY010000013.1"/>
</dbReference>
<keyword evidence="7" id="KW-0408">Iron</keyword>
<dbReference type="CDD" id="cd06550">
    <property type="entry name" value="TM_ABC_iron-siderophores_like"/>
    <property type="match status" value="1"/>
</dbReference>
<evidence type="ECO:0000256" key="6">
    <source>
        <dbReference type="ARBA" id="ARBA00022989"/>
    </source>
</evidence>
<evidence type="ECO:0000313" key="10">
    <source>
        <dbReference type="EMBL" id="RAK26831.1"/>
    </source>
</evidence>
<keyword evidence="11" id="KW-1185">Reference proteome</keyword>
<evidence type="ECO:0000256" key="4">
    <source>
        <dbReference type="ARBA" id="ARBA00022475"/>
    </source>
</evidence>
<comment type="subcellular location">
    <subcellularLocation>
        <location evidence="1">Cell membrane</location>
        <topology evidence="1">Multi-pass membrane protein</topology>
    </subcellularLocation>
</comment>
<dbReference type="AlphaFoldDB" id="A0A364JT76"/>
<keyword evidence="8 9" id="KW-0472">Membrane</keyword>
<feature type="transmembrane region" description="Helical" evidence="9">
    <location>
        <begin position="243"/>
        <end position="260"/>
    </location>
</feature>
<organism evidence="10 11">
    <name type="scientific">Falsochrobactrum ovis</name>
    <dbReference type="NCBI Taxonomy" id="1293442"/>
    <lineage>
        <taxon>Bacteria</taxon>
        <taxon>Pseudomonadati</taxon>
        <taxon>Pseudomonadota</taxon>
        <taxon>Alphaproteobacteria</taxon>
        <taxon>Hyphomicrobiales</taxon>
        <taxon>Brucellaceae</taxon>
        <taxon>Falsochrobactrum</taxon>
    </lineage>
</organism>
<keyword evidence="4" id="KW-1003">Cell membrane</keyword>
<dbReference type="Gene3D" id="1.10.3470.10">
    <property type="entry name" value="ABC transporter involved in vitamin B12 uptake, BtuC"/>
    <property type="match status" value="1"/>
</dbReference>
<dbReference type="Proteomes" id="UP000249453">
    <property type="component" value="Unassembled WGS sequence"/>
</dbReference>
<dbReference type="FunFam" id="1.10.3470.10:FF:000004">
    <property type="entry name" value="Iron compound ABC transporter, permease"/>
    <property type="match status" value="1"/>
</dbReference>
<comment type="caution">
    <text evidence="10">The sequence shown here is derived from an EMBL/GenBank/DDBJ whole genome shotgun (WGS) entry which is preliminary data.</text>
</comment>
<dbReference type="GO" id="GO:0022857">
    <property type="term" value="F:transmembrane transporter activity"/>
    <property type="evidence" value="ECO:0007669"/>
    <property type="project" value="InterPro"/>
</dbReference>
<dbReference type="PANTHER" id="PTHR30472:SF27">
    <property type="entry name" value="PETROBACTIN IMPORT SYSTEM PERMEASE PROTEIN YCLN"/>
    <property type="match status" value="1"/>
</dbReference>
<evidence type="ECO:0000256" key="1">
    <source>
        <dbReference type="ARBA" id="ARBA00004651"/>
    </source>
</evidence>
<keyword evidence="5 9" id="KW-0812">Transmembrane</keyword>
<evidence type="ECO:0000256" key="8">
    <source>
        <dbReference type="ARBA" id="ARBA00023136"/>
    </source>
</evidence>
<feature type="transmembrane region" description="Helical" evidence="9">
    <location>
        <begin position="180"/>
        <end position="199"/>
    </location>
</feature>
<dbReference type="GO" id="GO:0005886">
    <property type="term" value="C:plasma membrane"/>
    <property type="evidence" value="ECO:0007669"/>
    <property type="project" value="UniProtKB-SubCell"/>
</dbReference>
<dbReference type="SUPFAM" id="SSF81345">
    <property type="entry name" value="ABC transporter involved in vitamin B12 uptake, BtuC"/>
    <property type="match status" value="1"/>
</dbReference>
<reference evidence="10 11" key="1">
    <citation type="submission" date="2018-06" db="EMBL/GenBank/DDBJ databases">
        <title>Genomic Encyclopedia of Type Strains, Phase IV (KMG-IV): sequencing the most valuable type-strain genomes for metagenomic binning, comparative biology and taxonomic classification.</title>
        <authorList>
            <person name="Goeker M."/>
        </authorList>
    </citation>
    <scope>NUCLEOTIDE SEQUENCE [LARGE SCALE GENOMIC DNA]</scope>
    <source>
        <strain evidence="10 11">DSM 26720</strain>
    </source>
</reference>
<proteinExistence type="inferred from homology"/>
<feature type="transmembrane region" description="Helical" evidence="9">
    <location>
        <begin position="219"/>
        <end position="237"/>
    </location>
</feature>
<name>A0A364JT76_9HYPH</name>
<dbReference type="GO" id="GO:0033214">
    <property type="term" value="P:siderophore-iron import into cell"/>
    <property type="evidence" value="ECO:0007669"/>
    <property type="project" value="TreeGrafter"/>
</dbReference>
<feature type="transmembrane region" description="Helical" evidence="9">
    <location>
        <begin position="267"/>
        <end position="288"/>
    </location>
</feature>
<feature type="transmembrane region" description="Helical" evidence="9">
    <location>
        <begin position="52"/>
        <end position="69"/>
    </location>
</feature>
<evidence type="ECO:0000256" key="2">
    <source>
        <dbReference type="ARBA" id="ARBA00007935"/>
    </source>
</evidence>
<comment type="similarity">
    <text evidence="2">Belongs to the binding-protein-dependent transport system permease family. FecCD subfamily.</text>
</comment>
<dbReference type="Pfam" id="PF01032">
    <property type="entry name" value="FecCD"/>
    <property type="match status" value="1"/>
</dbReference>
<dbReference type="OrthoDB" id="9811975at2"/>